<sequence length="52" mass="5994">MTYCKSCSAPIPRGQRGLCSMCMGDIDHGSDGYYRREVEDHERQQQEREPGE</sequence>
<dbReference type="AlphaFoldDB" id="A0A0F9L663"/>
<organism evidence="1">
    <name type="scientific">marine sediment metagenome</name>
    <dbReference type="NCBI Taxonomy" id="412755"/>
    <lineage>
        <taxon>unclassified sequences</taxon>
        <taxon>metagenomes</taxon>
        <taxon>ecological metagenomes</taxon>
    </lineage>
</organism>
<evidence type="ECO:0000313" key="1">
    <source>
        <dbReference type="EMBL" id="KKM90284.1"/>
    </source>
</evidence>
<reference evidence="1" key="1">
    <citation type="journal article" date="2015" name="Nature">
        <title>Complex archaea that bridge the gap between prokaryotes and eukaryotes.</title>
        <authorList>
            <person name="Spang A."/>
            <person name="Saw J.H."/>
            <person name="Jorgensen S.L."/>
            <person name="Zaremba-Niedzwiedzka K."/>
            <person name="Martijn J."/>
            <person name="Lind A.E."/>
            <person name="van Eijk R."/>
            <person name="Schleper C."/>
            <person name="Guy L."/>
            <person name="Ettema T.J."/>
        </authorList>
    </citation>
    <scope>NUCLEOTIDE SEQUENCE</scope>
</reference>
<accession>A0A0F9L663</accession>
<comment type="caution">
    <text evidence="1">The sequence shown here is derived from an EMBL/GenBank/DDBJ whole genome shotgun (WGS) entry which is preliminary data.</text>
</comment>
<name>A0A0F9L663_9ZZZZ</name>
<proteinExistence type="predicted"/>
<protein>
    <submittedName>
        <fullName evidence="1">Uncharacterized protein</fullName>
    </submittedName>
</protein>
<dbReference type="EMBL" id="LAZR01006692">
    <property type="protein sequence ID" value="KKM90284.1"/>
    <property type="molecule type" value="Genomic_DNA"/>
</dbReference>
<gene>
    <name evidence="1" type="ORF">LCGC14_1240150</name>
</gene>